<dbReference type="Pfam" id="PF12728">
    <property type="entry name" value="HTH_17"/>
    <property type="match status" value="1"/>
</dbReference>
<sequence length="83" mass="9912">MKRTKNRKAPTSLELLTTADMVQLFQVTPSCLYRWRRKQILPAIKIGYSVYYLKEDIETILKHKSKMSMQRKTDLDEEEHPKL</sequence>
<evidence type="ECO:0000259" key="1">
    <source>
        <dbReference type="Pfam" id="PF12728"/>
    </source>
</evidence>
<comment type="caution">
    <text evidence="2">The sequence shown here is derived from an EMBL/GenBank/DDBJ whole genome shotgun (WGS) entry which is preliminary data.</text>
</comment>
<dbReference type="SUPFAM" id="SSF46955">
    <property type="entry name" value="Putative DNA-binding domain"/>
    <property type="match status" value="1"/>
</dbReference>
<reference evidence="2 3" key="1">
    <citation type="submission" date="2018-07" db="EMBL/GenBank/DDBJ databases">
        <title>Leeuwenhoekiella genomics.</title>
        <authorList>
            <person name="Tahon G."/>
            <person name="Willems A."/>
        </authorList>
    </citation>
    <scope>NUCLEOTIDE SEQUENCE [LARGE SCALE GENOMIC DNA]</scope>
    <source>
        <strain evidence="2 3">LMG 1345</strain>
    </source>
</reference>
<feature type="domain" description="Helix-turn-helix" evidence="1">
    <location>
        <begin position="15"/>
        <end position="62"/>
    </location>
</feature>
<dbReference type="InterPro" id="IPR041657">
    <property type="entry name" value="HTH_17"/>
</dbReference>
<dbReference type="EMBL" id="QOVL01000008">
    <property type="protein sequence ID" value="RXG29890.1"/>
    <property type="molecule type" value="Genomic_DNA"/>
</dbReference>
<dbReference type="AlphaFoldDB" id="A0A4V1KSC7"/>
<name>A0A4V1KSC7_9FLAO</name>
<proteinExistence type="predicted"/>
<evidence type="ECO:0000313" key="3">
    <source>
        <dbReference type="Proteomes" id="UP000290608"/>
    </source>
</evidence>
<dbReference type="InterPro" id="IPR009061">
    <property type="entry name" value="DNA-bd_dom_put_sf"/>
</dbReference>
<dbReference type="Proteomes" id="UP000290608">
    <property type="component" value="Unassembled WGS sequence"/>
</dbReference>
<accession>A0A4V1KSC7</accession>
<dbReference type="RefSeq" id="WP_073099170.1">
    <property type="nucleotide sequence ID" value="NZ_QOVL01000008.1"/>
</dbReference>
<protein>
    <submittedName>
        <fullName evidence="2">Helix-turn-helix protein</fullName>
    </submittedName>
</protein>
<evidence type="ECO:0000313" key="2">
    <source>
        <dbReference type="EMBL" id="RXG29890.1"/>
    </source>
</evidence>
<organism evidence="2 3">
    <name type="scientific">Leeuwenhoekiella marinoflava</name>
    <dbReference type="NCBI Taxonomy" id="988"/>
    <lineage>
        <taxon>Bacteria</taxon>
        <taxon>Pseudomonadati</taxon>
        <taxon>Bacteroidota</taxon>
        <taxon>Flavobacteriia</taxon>
        <taxon>Flavobacteriales</taxon>
        <taxon>Flavobacteriaceae</taxon>
        <taxon>Leeuwenhoekiella</taxon>
    </lineage>
</organism>
<gene>
    <name evidence="2" type="ORF">DSL99_1943</name>
</gene>